<proteinExistence type="predicted"/>
<keyword evidence="3" id="KW-1185">Reference proteome</keyword>
<evidence type="ECO:0000256" key="1">
    <source>
        <dbReference type="SAM" id="MobiDB-lite"/>
    </source>
</evidence>
<feature type="region of interest" description="Disordered" evidence="1">
    <location>
        <begin position="1"/>
        <end position="21"/>
    </location>
</feature>
<dbReference type="Proteomes" id="UP000225740">
    <property type="component" value="Unassembled WGS sequence"/>
</dbReference>
<reference evidence="2 3" key="1">
    <citation type="submission" date="2017-06" db="EMBL/GenBank/DDBJ databases">
        <title>Description of Rhodopirellula bahusiensis sp. nov.</title>
        <authorList>
            <person name="Kizina J."/>
            <person name="Harder J."/>
        </authorList>
    </citation>
    <scope>NUCLEOTIDE SEQUENCE [LARGE SCALE GENOMIC DNA]</scope>
    <source>
        <strain evidence="2 3">SWK21</strain>
    </source>
</reference>
<evidence type="ECO:0000313" key="3">
    <source>
        <dbReference type="Proteomes" id="UP000225740"/>
    </source>
</evidence>
<gene>
    <name evidence="2" type="ORF">CEE69_08360</name>
</gene>
<feature type="compositionally biased region" description="Polar residues" evidence="1">
    <location>
        <begin position="45"/>
        <end position="56"/>
    </location>
</feature>
<feature type="region of interest" description="Disordered" evidence="1">
    <location>
        <begin position="34"/>
        <end position="56"/>
    </location>
</feature>
<accession>A0A2G1W9C9</accession>
<protein>
    <submittedName>
        <fullName evidence="2">Uncharacterized protein</fullName>
    </submittedName>
</protein>
<dbReference type="AlphaFoldDB" id="A0A2G1W9C9"/>
<comment type="caution">
    <text evidence="2">The sequence shown here is derived from an EMBL/GenBank/DDBJ whole genome shotgun (WGS) entry which is preliminary data.</text>
</comment>
<evidence type="ECO:0000313" key="2">
    <source>
        <dbReference type="EMBL" id="PHQ35628.1"/>
    </source>
</evidence>
<dbReference type="EMBL" id="NIZW01000006">
    <property type="protein sequence ID" value="PHQ35628.1"/>
    <property type="molecule type" value="Genomic_DNA"/>
</dbReference>
<name>A0A2G1W9C9_9BACT</name>
<organism evidence="2 3">
    <name type="scientific">Rhodopirellula bahusiensis</name>
    <dbReference type="NCBI Taxonomy" id="2014065"/>
    <lineage>
        <taxon>Bacteria</taxon>
        <taxon>Pseudomonadati</taxon>
        <taxon>Planctomycetota</taxon>
        <taxon>Planctomycetia</taxon>
        <taxon>Pirellulales</taxon>
        <taxon>Pirellulaceae</taxon>
        <taxon>Rhodopirellula</taxon>
    </lineage>
</organism>
<sequence>MDPARLDDLQPPPQFAPSAHSPLRVRFKPVHFGPSGGRTMPIGPTSGSTRRTKNAASSILQRVAPLQSFSRVQTASNFTKNEASASHQSGTQEHPLIWPVMDWHSALDSIWAVRRVLLGAFGRLVCNGWDDKLIEFLSSFSPPS</sequence>